<evidence type="ECO:0000256" key="2">
    <source>
        <dbReference type="ARBA" id="ARBA00022478"/>
    </source>
</evidence>
<dbReference type="EMBL" id="JAFEUZ010000022">
    <property type="protein sequence ID" value="KAG5479041.1"/>
    <property type="molecule type" value="Genomic_DNA"/>
</dbReference>
<keyword evidence="4 9" id="KW-0808">Transferase</keyword>
<dbReference type="NCBIfam" id="TIGR00335">
    <property type="entry name" value="primase_sml"/>
    <property type="match status" value="1"/>
</dbReference>
<gene>
    <name evidence="10" type="ORF">LSCM1_02885</name>
</gene>
<dbReference type="FunFam" id="3.90.920.10:FF:000008">
    <property type="entry name" value="DNA primase"/>
    <property type="match status" value="1"/>
</dbReference>
<dbReference type="PANTHER" id="PTHR10536">
    <property type="entry name" value="DNA PRIMASE SMALL SUBUNIT"/>
    <property type="match status" value="1"/>
</dbReference>
<keyword evidence="8" id="KW-0804">Transcription</keyword>
<keyword evidence="6 9" id="KW-0235">DNA replication</keyword>
<dbReference type="GO" id="GO:0046872">
    <property type="term" value="F:metal ion binding"/>
    <property type="evidence" value="ECO:0007669"/>
    <property type="project" value="UniProtKB-KW"/>
</dbReference>
<dbReference type="KEGG" id="lmat:92512960"/>
<evidence type="ECO:0000256" key="1">
    <source>
        <dbReference type="ARBA" id="ARBA00009762"/>
    </source>
</evidence>
<proteinExistence type="inferred from homology"/>
<organism evidence="10 11">
    <name type="scientific">Leishmania martiniquensis</name>
    <dbReference type="NCBI Taxonomy" id="1580590"/>
    <lineage>
        <taxon>Eukaryota</taxon>
        <taxon>Discoba</taxon>
        <taxon>Euglenozoa</taxon>
        <taxon>Kinetoplastea</taxon>
        <taxon>Metakinetoplastina</taxon>
        <taxon>Trypanosomatida</taxon>
        <taxon>Trypanosomatidae</taxon>
        <taxon>Leishmaniinae</taxon>
        <taxon>Leishmania</taxon>
    </lineage>
</organism>
<evidence type="ECO:0000256" key="7">
    <source>
        <dbReference type="ARBA" id="ARBA00022723"/>
    </source>
</evidence>
<comment type="similarity">
    <text evidence="1 9">Belongs to the eukaryotic-type primase small subunit family.</text>
</comment>
<dbReference type="GO" id="GO:0005658">
    <property type="term" value="C:alpha DNA polymerase:primase complex"/>
    <property type="evidence" value="ECO:0007669"/>
    <property type="project" value="UniProtKB-ARBA"/>
</dbReference>
<dbReference type="Gene3D" id="3.90.920.10">
    <property type="entry name" value="DNA primase, PRIM domain"/>
    <property type="match status" value="1"/>
</dbReference>
<comment type="caution">
    <text evidence="10">The sequence shown here is derived from an EMBL/GenBank/DDBJ whole genome shotgun (WGS) entry which is preliminary data.</text>
</comment>
<dbReference type="OrthoDB" id="19606at2759"/>
<dbReference type="Pfam" id="PF01896">
    <property type="entry name" value="DNA_primase_S"/>
    <property type="match status" value="1"/>
</dbReference>
<evidence type="ECO:0000313" key="11">
    <source>
        <dbReference type="Proteomes" id="UP000673552"/>
    </source>
</evidence>
<keyword evidence="11" id="KW-1185">Reference proteome</keyword>
<evidence type="ECO:0000313" key="10">
    <source>
        <dbReference type="EMBL" id="KAG5479041.1"/>
    </source>
</evidence>
<dbReference type="Proteomes" id="UP000673552">
    <property type="component" value="Unassembled WGS sequence"/>
</dbReference>
<evidence type="ECO:0000256" key="6">
    <source>
        <dbReference type="ARBA" id="ARBA00022705"/>
    </source>
</evidence>
<evidence type="ECO:0000256" key="4">
    <source>
        <dbReference type="ARBA" id="ARBA00022679"/>
    </source>
</evidence>
<dbReference type="SUPFAM" id="SSF56747">
    <property type="entry name" value="Prim-pol domain"/>
    <property type="match status" value="1"/>
</dbReference>
<evidence type="ECO:0000256" key="9">
    <source>
        <dbReference type="RuleBase" id="RU003514"/>
    </source>
</evidence>
<dbReference type="AlphaFoldDB" id="A0A836GPQ3"/>
<keyword evidence="5" id="KW-0548">Nucleotidyltransferase</keyword>
<reference evidence="11" key="2">
    <citation type="journal article" date="2021" name="Sci. Data">
        <title>Chromosome-scale genome sequencing, assembly and annotation of six genomes from subfamily Leishmaniinae.</title>
        <authorList>
            <person name="Almutairi H."/>
            <person name="Urbaniak M.D."/>
            <person name="Bates M.D."/>
            <person name="Jariyapan N."/>
            <person name="Kwakye-Nuako G."/>
            <person name="Thomaz Soccol V."/>
            <person name="Al-Salem W.S."/>
            <person name="Dillon R.J."/>
            <person name="Bates P.A."/>
            <person name="Gatherer D."/>
        </authorList>
    </citation>
    <scope>NUCLEOTIDE SEQUENCE [LARGE SCALE GENOMIC DNA]</scope>
</reference>
<sequence>MQAINEGALREFYAHVYPVELVTRWLSYRLNQPHLATELSAVVVKAEPAAAPGDICGKGACHAPGVERDPCDAAAVAVGAEEDDKEWAEKKGAAASEGYLARREFCFTLIGDIFTRFRSYRSAQELHAELVRCFPEKIDVGAVYNIRPNQRQGLANVFPVEREFVFDIDISDYDNVRSCCSGKSICSYCWAWMSCAAHVLHTVLRDDFGFKYILPVFSGRRGIHLWVCDKRARRMTNDERTALVGYLTVVAPKTLRSTIVADLANHRLTHPTILHLLRTQLDRAFMELFVHSSSDNPNNIQHHPKAAFIVYDATTAVLKLGRRDALNRFQQHVHFQQGNVLDWPSFLRALGSEQEATDILHAVQLLLMYPRLDEHVSTRRDHLLKLPFCVHPGTSALCCPLEWEEVDGFRPTEDAPKMQEMLLRRSLDERWTRPLERMLKDMRADEDENTA</sequence>
<keyword evidence="2 9" id="KW-0240">DNA-directed RNA polymerase</keyword>
<dbReference type="GO" id="GO:0006269">
    <property type="term" value="P:DNA replication, synthesis of primer"/>
    <property type="evidence" value="ECO:0007669"/>
    <property type="project" value="UniProtKB-KW"/>
</dbReference>
<dbReference type="InterPro" id="IPR014052">
    <property type="entry name" value="DNA_primase_ssu_euk/arc"/>
</dbReference>
<keyword evidence="7" id="KW-0479">Metal-binding</keyword>
<dbReference type="EC" id="2.7.7.-" evidence="9"/>
<keyword evidence="3 9" id="KW-0639">Primosome</keyword>
<dbReference type="InterPro" id="IPR002755">
    <property type="entry name" value="DNA_primase_S"/>
</dbReference>
<evidence type="ECO:0000256" key="5">
    <source>
        <dbReference type="ARBA" id="ARBA00022695"/>
    </source>
</evidence>
<protein>
    <recommendedName>
        <fullName evidence="9">DNA primase</fullName>
        <ecNumber evidence="9">2.7.7.-</ecNumber>
    </recommendedName>
</protein>
<evidence type="ECO:0000256" key="3">
    <source>
        <dbReference type="ARBA" id="ARBA00022515"/>
    </source>
</evidence>
<reference evidence="11" key="1">
    <citation type="journal article" date="2021" name="Microbiol. Resour. Announc.">
        <title>LGAAP: Leishmaniinae Genome Assembly and Annotation Pipeline.</title>
        <authorList>
            <person name="Almutairi H."/>
            <person name="Urbaniak M.D."/>
            <person name="Bates M.D."/>
            <person name="Jariyapan N."/>
            <person name="Kwakye-Nuako G."/>
            <person name="Thomaz-Soccol V."/>
            <person name="Al-Salem W.S."/>
            <person name="Dillon R.J."/>
            <person name="Bates P.A."/>
            <person name="Gatherer D."/>
        </authorList>
    </citation>
    <scope>NUCLEOTIDE SEQUENCE [LARGE SCALE GENOMIC DNA]</scope>
</reference>
<accession>A0A836GPQ3</accession>
<dbReference type="GeneID" id="92512960"/>
<name>A0A836GPQ3_9TRYP</name>
<evidence type="ECO:0000256" key="8">
    <source>
        <dbReference type="ARBA" id="ARBA00023163"/>
    </source>
</evidence>
<dbReference type="RefSeq" id="XP_067178760.1">
    <property type="nucleotide sequence ID" value="XM_067320448.1"/>
</dbReference>
<dbReference type="GO" id="GO:0003899">
    <property type="term" value="F:DNA-directed RNA polymerase activity"/>
    <property type="evidence" value="ECO:0007669"/>
    <property type="project" value="InterPro"/>
</dbReference>
<dbReference type="CDD" id="cd04860">
    <property type="entry name" value="AE_Prim_S"/>
    <property type="match status" value="1"/>
</dbReference>